<proteinExistence type="predicted"/>
<accession>A0ACB0YHX7</accession>
<protein>
    <submittedName>
        <fullName evidence="1">Uncharacterized protein</fullName>
    </submittedName>
</protein>
<dbReference type="Proteomes" id="UP001497535">
    <property type="component" value="Unassembled WGS sequence"/>
</dbReference>
<dbReference type="EMBL" id="CAVMJV010000012">
    <property type="protein sequence ID" value="CAK5047385.1"/>
    <property type="molecule type" value="Genomic_DNA"/>
</dbReference>
<keyword evidence="2" id="KW-1185">Reference proteome</keyword>
<sequence>MYIGIMRSGQKRPLIELPDNRTFFCLTELSFLIIILTNTTDDDLFGEPDNVTQVRTVYEILKQIGNGKLEEFGLENDQNFGQITPKLINVIDYFENNLNEHQAAINGRINQLIENYNNALNEGDQAVVNQIREEKIKFIIGRLNDFTELKTDENYEDFLGQYGLSREMVSKDYFMGLR</sequence>
<evidence type="ECO:0000313" key="1">
    <source>
        <dbReference type="EMBL" id="CAK5047385.1"/>
    </source>
</evidence>
<gene>
    <name evidence="1" type="ORF">MENTE1834_LOCUS12396</name>
</gene>
<organism evidence="1 2">
    <name type="scientific">Meloidogyne enterolobii</name>
    <name type="common">Root-knot nematode worm</name>
    <name type="synonym">Meloidogyne mayaguensis</name>
    <dbReference type="NCBI Taxonomy" id="390850"/>
    <lineage>
        <taxon>Eukaryota</taxon>
        <taxon>Metazoa</taxon>
        <taxon>Ecdysozoa</taxon>
        <taxon>Nematoda</taxon>
        <taxon>Chromadorea</taxon>
        <taxon>Rhabditida</taxon>
        <taxon>Tylenchina</taxon>
        <taxon>Tylenchomorpha</taxon>
        <taxon>Tylenchoidea</taxon>
        <taxon>Meloidogynidae</taxon>
        <taxon>Meloidogyninae</taxon>
        <taxon>Meloidogyne</taxon>
    </lineage>
</organism>
<name>A0ACB0YHX7_MELEN</name>
<evidence type="ECO:0000313" key="2">
    <source>
        <dbReference type="Proteomes" id="UP001497535"/>
    </source>
</evidence>
<comment type="caution">
    <text evidence="1">The sequence shown here is derived from an EMBL/GenBank/DDBJ whole genome shotgun (WGS) entry which is preliminary data.</text>
</comment>
<reference evidence="1" key="1">
    <citation type="submission" date="2023-11" db="EMBL/GenBank/DDBJ databases">
        <authorList>
            <person name="Poullet M."/>
        </authorList>
    </citation>
    <scope>NUCLEOTIDE SEQUENCE</scope>
    <source>
        <strain evidence="1">E1834</strain>
    </source>
</reference>